<keyword evidence="2" id="KW-1185">Reference proteome</keyword>
<accession>A0A8W8N1G6</accession>
<name>A0A8W8N1G6_MAGGI</name>
<proteinExistence type="predicted"/>
<organism evidence="1 2">
    <name type="scientific">Magallana gigas</name>
    <name type="common">Pacific oyster</name>
    <name type="synonym">Crassostrea gigas</name>
    <dbReference type="NCBI Taxonomy" id="29159"/>
    <lineage>
        <taxon>Eukaryota</taxon>
        <taxon>Metazoa</taxon>
        <taxon>Spiralia</taxon>
        <taxon>Lophotrochozoa</taxon>
        <taxon>Mollusca</taxon>
        <taxon>Bivalvia</taxon>
        <taxon>Autobranchia</taxon>
        <taxon>Pteriomorphia</taxon>
        <taxon>Ostreida</taxon>
        <taxon>Ostreoidea</taxon>
        <taxon>Ostreidae</taxon>
        <taxon>Magallana</taxon>
    </lineage>
</organism>
<evidence type="ECO:0000313" key="1">
    <source>
        <dbReference type="EnsemblMetazoa" id="G3900.1:cds"/>
    </source>
</evidence>
<dbReference type="AlphaFoldDB" id="A0A8W8N1G6"/>
<protein>
    <recommendedName>
        <fullName evidence="3">Mab-21-like nucleotidyltransferase domain-containing protein</fullName>
    </recommendedName>
</protein>
<evidence type="ECO:0008006" key="3">
    <source>
        <dbReference type="Google" id="ProtNLM"/>
    </source>
</evidence>
<sequence>MEESYQLSMQSLCVDKMSDEQRTKLESYIKTLEDQSKPVPNDDRQERYCKYITTFASHFGNERVILTGSTIKGLRLRSHKDEGDFDYLIISGITIPEDALEQREDLPCFVHIRTDEPKTYFSESLIVDGKYLHSKVLKEFEDTKEGFPITSGLKPILTAPKISKGRHSKYLEVNLKAKPGTSQVHYFIKKSEAFNSENLSVIDEEDDAGYFQSAVQSSPLSTNMQDLLCNLVRMLEKAPPMDNNYSLLFQSIGSMIKSLTSSESSMPSAKRICRRESNTGSGSEKVHHIQYLYKRSKDFIAAFTLQGKLPCLDKWKQRMENRKNLHWPKPDTIDEIYNAEMYLVAKLAIVDPNPSIDFCLGF</sequence>
<evidence type="ECO:0000313" key="2">
    <source>
        <dbReference type="Proteomes" id="UP000005408"/>
    </source>
</evidence>
<dbReference type="EnsemblMetazoa" id="G3900.1">
    <property type="protein sequence ID" value="G3900.1:cds"/>
    <property type="gene ID" value="G3900"/>
</dbReference>
<dbReference type="Proteomes" id="UP000005408">
    <property type="component" value="Unassembled WGS sequence"/>
</dbReference>
<reference evidence="1" key="1">
    <citation type="submission" date="2022-08" db="UniProtKB">
        <authorList>
            <consortium name="EnsemblMetazoa"/>
        </authorList>
    </citation>
    <scope>IDENTIFICATION</scope>
    <source>
        <strain evidence="1">05x7-T-G4-1.051#20</strain>
    </source>
</reference>